<keyword evidence="11" id="KW-1185">Reference proteome</keyword>
<keyword evidence="2" id="KW-0285">Flavoprotein</keyword>
<protein>
    <recommendedName>
        <fullName evidence="8">L-2-hydroxyglutarate dehydrogenase, mitochondrial</fullName>
        <ecNumber evidence="7">1.1.99.2</ecNumber>
    </recommendedName>
</protein>
<evidence type="ECO:0000313" key="11">
    <source>
        <dbReference type="Proteomes" id="UP001219933"/>
    </source>
</evidence>
<evidence type="ECO:0000259" key="9">
    <source>
        <dbReference type="Pfam" id="PF01266"/>
    </source>
</evidence>
<keyword evidence="3" id="KW-0274">FAD</keyword>
<dbReference type="GO" id="GO:0047545">
    <property type="term" value="F:(S)-2-hydroxyglutarate dehydrogenase activity"/>
    <property type="evidence" value="ECO:0007669"/>
    <property type="project" value="UniProtKB-EC"/>
</dbReference>
<organism evidence="10 11">
    <name type="scientific">Malassezia cuniculi</name>
    <dbReference type="NCBI Taxonomy" id="948313"/>
    <lineage>
        <taxon>Eukaryota</taxon>
        <taxon>Fungi</taxon>
        <taxon>Dikarya</taxon>
        <taxon>Basidiomycota</taxon>
        <taxon>Ustilaginomycotina</taxon>
        <taxon>Malasseziomycetes</taxon>
        <taxon>Malasseziales</taxon>
        <taxon>Malasseziaceae</taxon>
        <taxon>Malassezia</taxon>
    </lineage>
</organism>
<name>A0AAF0EYP2_9BASI</name>
<evidence type="ECO:0000256" key="7">
    <source>
        <dbReference type="ARBA" id="ARBA00038878"/>
    </source>
</evidence>
<comment type="catalytic activity">
    <reaction evidence="5">
        <text>(S)-2-hydroxyglutarate + A = 2-oxoglutarate + AH2</text>
        <dbReference type="Rhea" id="RHEA:21252"/>
        <dbReference type="ChEBI" id="CHEBI:13193"/>
        <dbReference type="ChEBI" id="CHEBI:16782"/>
        <dbReference type="ChEBI" id="CHEBI:16810"/>
        <dbReference type="ChEBI" id="CHEBI:17499"/>
        <dbReference type="EC" id="1.1.99.2"/>
    </reaction>
</comment>
<evidence type="ECO:0000256" key="3">
    <source>
        <dbReference type="ARBA" id="ARBA00022827"/>
    </source>
</evidence>
<evidence type="ECO:0000256" key="8">
    <source>
        <dbReference type="ARBA" id="ARBA00041137"/>
    </source>
</evidence>
<dbReference type="InterPro" id="IPR006076">
    <property type="entry name" value="FAD-dep_OxRdtase"/>
</dbReference>
<dbReference type="EMBL" id="CP119879">
    <property type="protein sequence ID" value="WFD35122.1"/>
    <property type="molecule type" value="Genomic_DNA"/>
</dbReference>
<evidence type="ECO:0000313" key="10">
    <source>
        <dbReference type="EMBL" id="WFD35122.1"/>
    </source>
</evidence>
<dbReference type="InterPro" id="IPR036188">
    <property type="entry name" value="FAD/NAD-bd_sf"/>
</dbReference>
<dbReference type="EC" id="1.1.99.2" evidence="7"/>
<keyword evidence="4" id="KW-0560">Oxidoreductase</keyword>
<dbReference type="PANTHER" id="PTHR43104">
    <property type="entry name" value="L-2-HYDROXYGLUTARATE DEHYDROGENASE, MITOCHONDRIAL"/>
    <property type="match status" value="1"/>
</dbReference>
<dbReference type="AlphaFoldDB" id="A0AAF0EYP2"/>
<proteinExistence type="inferred from homology"/>
<comment type="similarity">
    <text evidence="6">Belongs to the L2HGDH family.</text>
</comment>
<evidence type="ECO:0000256" key="2">
    <source>
        <dbReference type="ARBA" id="ARBA00022630"/>
    </source>
</evidence>
<evidence type="ECO:0000256" key="5">
    <source>
        <dbReference type="ARBA" id="ARBA00036066"/>
    </source>
</evidence>
<comment type="cofactor">
    <cofactor evidence="1">
        <name>FAD</name>
        <dbReference type="ChEBI" id="CHEBI:57692"/>
    </cofactor>
</comment>
<dbReference type="SUPFAM" id="SSF51905">
    <property type="entry name" value="FAD/NAD(P)-binding domain"/>
    <property type="match status" value="1"/>
</dbReference>
<evidence type="ECO:0000256" key="1">
    <source>
        <dbReference type="ARBA" id="ARBA00001974"/>
    </source>
</evidence>
<dbReference type="PANTHER" id="PTHR43104:SF4">
    <property type="entry name" value="L-2-HYDROXYGLUTARATE DEHYDROGENASE, MITOCHONDRIAL"/>
    <property type="match status" value="1"/>
</dbReference>
<evidence type="ECO:0000256" key="4">
    <source>
        <dbReference type="ARBA" id="ARBA00023002"/>
    </source>
</evidence>
<dbReference type="Gene3D" id="3.30.9.10">
    <property type="entry name" value="D-Amino Acid Oxidase, subunit A, domain 2"/>
    <property type="match status" value="1"/>
</dbReference>
<dbReference type="Proteomes" id="UP001219933">
    <property type="component" value="Chromosome 3"/>
</dbReference>
<feature type="domain" description="FAD dependent oxidoreductase" evidence="9">
    <location>
        <begin position="23"/>
        <end position="460"/>
    </location>
</feature>
<gene>
    <name evidence="10" type="ORF">MCUN1_001971</name>
</gene>
<sequence>MAVRPLRAALPSGAYKAPELRVDHLVIGAGVVGLAIANALARRWPEKSTYVVERHAQHCQETSSRNSEVIHAGIYYPPDSLKTRLCLRGRDLLYERAHVANERGVSPISVKRVGKLVVGDSPAAAAYLERLHAHSKSLGALAPHTQLLSGAEARELEPDLSPNTTAALLSPNTGIVSAHDLMANLESELYSLPNGETPDAQVVYGTSVVRIDPHEPRTSLKRGADKSQEGWVVQTQTGGDTDALLARVVINSSGLNGPRLLNSLLRQMGEPRDAWIPMYFLKGSYAGYRGPGAHASHLIYPTPNFGGGGAMHSLGTHLTLDIDGNVRFGPDAEWLSPPDGAEDAIDAHTGVHTDFWAKELAPEGSDAWLDNMHRAIRAYLPGVRREGLAPAYSGIRPKLCGPDATTASDFNILFHSNRNLGQQPVWQKELPDANGALINLLGIESPGLTSSLAIAELVADALAERIWGKISARAQRVVEEPGDLGAWA</sequence>
<reference evidence="10" key="1">
    <citation type="submission" date="2023-03" db="EMBL/GenBank/DDBJ databases">
        <title>Mating type loci evolution in Malassezia.</title>
        <authorList>
            <person name="Coelho M.A."/>
        </authorList>
    </citation>
    <scope>NUCLEOTIDE SEQUENCE</scope>
    <source>
        <strain evidence="10">CBS 11721</strain>
    </source>
</reference>
<evidence type="ECO:0000256" key="6">
    <source>
        <dbReference type="ARBA" id="ARBA00037941"/>
    </source>
</evidence>
<dbReference type="Gene3D" id="3.50.50.60">
    <property type="entry name" value="FAD/NAD(P)-binding domain"/>
    <property type="match status" value="1"/>
</dbReference>
<dbReference type="Pfam" id="PF01266">
    <property type="entry name" value="DAO"/>
    <property type="match status" value="1"/>
</dbReference>
<accession>A0AAF0EYP2</accession>